<gene>
    <name evidence="2" type="ORF">IC627_03450</name>
    <name evidence="1" type="ORF">PDPUS_1_02578</name>
</gene>
<proteinExistence type="predicted"/>
<protein>
    <submittedName>
        <fullName evidence="2">DUF2066 domain-containing protein</fullName>
    </submittedName>
</protein>
<dbReference type="Pfam" id="PF09839">
    <property type="entry name" value="DUF2066"/>
    <property type="match status" value="1"/>
</dbReference>
<dbReference type="EMBL" id="CP061854">
    <property type="protein sequence ID" value="QOD57099.1"/>
    <property type="molecule type" value="Genomic_DNA"/>
</dbReference>
<evidence type="ECO:0000313" key="4">
    <source>
        <dbReference type="Proteomes" id="UP000516656"/>
    </source>
</evidence>
<name>A0A1V1V547_PHODP</name>
<dbReference type="EMBL" id="AP018045">
    <property type="protein sequence ID" value="BAX53952.1"/>
    <property type="molecule type" value="Genomic_DNA"/>
</dbReference>
<dbReference type="Proteomes" id="UP000218676">
    <property type="component" value="Chromosome 1"/>
</dbReference>
<dbReference type="AlphaFoldDB" id="A0A1V1V547"/>
<evidence type="ECO:0000313" key="3">
    <source>
        <dbReference type="Proteomes" id="UP000218676"/>
    </source>
</evidence>
<reference evidence="3" key="2">
    <citation type="submission" date="2017-05" db="EMBL/GenBank/DDBJ databases">
        <title>Whole genome sequence of fish pathogenic bacteria, Photobacterium damselae subsp. piscicida, strain 91-197, isolated from hybrid striped bass (Morone sp.) in USA.</title>
        <authorList>
            <person name="Teru Y."/>
            <person name="Hikima J."/>
            <person name="Kono T."/>
            <person name="Sakai M."/>
            <person name="Takano T."/>
            <person name="Hawke J.P."/>
            <person name="Takeyama H."/>
            <person name="Aoki T."/>
        </authorList>
    </citation>
    <scope>NUCLEOTIDE SEQUENCE [LARGE SCALE GENOMIC DNA]</scope>
    <source>
        <strain evidence="3">91-197</strain>
    </source>
</reference>
<accession>A0A1V1V547</accession>
<dbReference type="InterPro" id="IPR018642">
    <property type="entry name" value="DUF2066"/>
</dbReference>
<evidence type="ECO:0000313" key="1">
    <source>
        <dbReference type="EMBL" id="BAX53952.1"/>
    </source>
</evidence>
<reference evidence="1" key="1">
    <citation type="journal article" date="2017" name="Genome Announc.">
        <title>Whole-Genome Sequence of Photobacterium damselae subsp. piscicida Strain 91-197, Isolated from Hybrid Striped Bass (Morone sp.) in the United States.</title>
        <authorList>
            <person name="Teru Y."/>
            <person name="Hikima J."/>
            <person name="Kono T."/>
            <person name="Sakai M."/>
            <person name="Takano T."/>
            <person name="Hawke J.P."/>
            <person name="Takeyama H."/>
            <person name="Aoki T."/>
        </authorList>
    </citation>
    <scope>NUCLEOTIDE SEQUENCE</scope>
    <source>
        <strain evidence="1">91-197</strain>
    </source>
</reference>
<reference evidence="2 4" key="3">
    <citation type="submission" date="2020-09" db="EMBL/GenBank/DDBJ databases">
        <title>Complete, closed and curated genome sequences of Photobacterium damselae subsp. piscicida isolates from Australia indicate localised evolution and additional plasmid-borne pathogenicity mechanisms.</title>
        <authorList>
            <person name="Baseggio L."/>
            <person name="Silayeva O."/>
            <person name="Buller N."/>
            <person name="Landos M."/>
            <person name="Engelstaedter J."/>
            <person name="Barnes A.C."/>
        </authorList>
    </citation>
    <scope>NUCLEOTIDE SEQUENCE [LARGE SCALE GENOMIC DNA]</scope>
    <source>
        <strain evidence="2 4">AS-16-0540-1</strain>
    </source>
</reference>
<dbReference type="Proteomes" id="UP000516656">
    <property type="component" value="Chromosome 1"/>
</dbReference>
<sequence>MALALSIIIRSEKYMLRILFLLLAVIALPLKAATVTDLYNAQVVLPSNDQQADTQARQQGLEQVLIKVSGQRDIAKNSYIKKAMAKPDSYISQYGYAQQQGQRVLNLTFSQSDIQKLLSSARAPIWNQRPNVLVWMVDDAHQDRQIVWDQSSNVALTDMRQMAKERGLPLTLPIGDFDDVTAISASDLWGGFADPITKASQRYHPDAILLVQEQAADNGQIALKWQLFTQNINNLAANTSAPLAGTAIGSDSGAANKMINQVADVLAQKYAVQSGTKAAGDFDIAVHNIRSSDDFFSLERLLEQMTTVGSANVVQLKGDEVIFDVNLLGSEDAFRRELMNNRHVQAYQANTQAPTLVDTATDSNQVDVTATQTAPTLQIAPENTFIWN</sequence>
<organism evidence="1 3">
    <name type="scientific">Photobacterium damsela subsp. piscicida</name>
    <name type="common">Pasteurella piscicida</name>
    <dbReference type="NCBI Taxonomy" id="38294"/>
    <lineage>
        <taxon>Bacteria</taxon>
        <taxon>Pseudomonadati</taxon>
        <taxon>Pseudomonadota</taxon>
        <taxon>Gammaproteobacteria</taxon>
        <taxon>Vibrionales</taxon>
        <taxon>Vibrionaceae</taxon>
        <taxon>Photobacterium</taxon>
    </lineage>
</organism>
<evidence type="ECO:0000313" key="2">
    <source>
        <dbReference type="EMBL" id="QOD57099.1"/>
    </source>
</evidence>